<evidence type="ECO:0000313" key="2">
    <source>
        <dbReference type="EMBL" id="MFC3125393.1"/>
    </source>
</evidence>
<dbReference type="GO" id="GO:0016787">
    <property type="term" value="F:hydrolase activity"/>
    <property type="evidence" value="ECO:0007669"/>
    <property type="project" value="UniProtKB-KW"/>
</dbReference>
<sequence>MNGALDPAGQARKLTLRNSARTRRMPDWNAAAATADAIAGAWEDGPGGAFLLFDRDGIRGGAAGGLASLEHRIPFTAATPSRYASISKHFLAATLLLEGFDLGAPLGALVPGLSPAIGAVPLGRALDMTGALPDAMELFWQRGQPFTASLAPEDAFALLAGCDATNAPPGTEMAYSNSGWRLAQRALPDYAATLRQRLLDPLGLPIAFPRDEAEPVAGLATGYWRDGRHWRRGRYGMHFSASGGLAGSAEALAGWASALLSGHGPLAGMLDRLAAPRAFADGSPGAYRLGLVETALAGTRLLAHGGSLPGYRNHLLMAPEQGMGVVLLTNREEEALWPALRVMAALLGKPMPRPAANPTGLYAAAEGPFWAEFTPGAMSFMGGHEALVEDGPEGFRSLPAYLDIRLKPAPDGALQGLVGGALRCLRPVPPDTPLDPGLPGLWREPRSGATILVRSDGTARFPGLGGLGVETPLTPLPGGRALASLLHGPWRHRPCLRREGDTLHLASHRARVLQFCRQEDVP</sequence>
<dbReference type="SUPFAM" id="SSF56601">
    <property type="entry name" value="beta-lactamase/transpeptidase-like"/>
    <property type="match status" value="1"/>
</dbReference>
<gene>
    <name evidence="2" type="ORF">ACFOD4_09990</name>
</gene>
<dbReference type="PANTHER" id="PTHR46825:SF9">
    <property type="entry name" value="BETA-LACTAMASE-RELATED DOMAIN-CONTAINING PROTEIN"/>
    <property type="match status" value="1"/>
</dbReference>
<proteinExistence type="predicted"/>
<dbReference type="EC" id="3.-.-.-" evidence="2"/>
<feature type="domain" description="Beta-lactamase-related" evidence="1">
    <location>
        <begin position="37"/>
        <end position="334"/>
    </location>
</feature>
<name>A0ABV7G1H2_9PROT</name>
<dbReference type="InterPro" id="IPR012338">
    <property type="entry name" value="Beta-lactam/transpept-like"/>
</dbReference>
<evidence type="ECO:0000313" key="3">
    <source>
        <dbReference type="Proteomes" id="UP001595593"/>
    </source>
</evidence>
<dbReference type="PANTHER" id="PTHR46825">
    <property type="entry name" value="D-ALANYL-D-ALANINE-CARBOXYPEPTIDASE/ENDOPEPTIDASE AMPH"/>
    <property type="match status" value="1"/>
</dbReference>
<dbReference type="Gene3D" id="3.40.710.10">
    <property type="entry name" value="DD-peptidase/beta-lactamase superfamily"/>
    <property type="match status" value="1"/>
</dbReference>
<reference evidence="3" key="1">
    <citation type="journal article" date="2019" name="Int. J. Syst. Evol. Microbiol.">
        <title>The Global Catalogue of Microorganisms (GCM) 10K type strain sequencing project: providing services to taxonomists for standard genome sequencing and annotation.</title>
        <authorList>
            <consortium name="The Broad Institute Genomics Platform"/>
            <consortium name="The Broad Institute Genome Sequencing Center for Infectious Disease"/>
            <person name="Wu L."/>
            <person name="Ma J."/>
        </authorList>
    </citation>
    <scope>NUCLEOTIDE SEQUENCE [LARGE SCALE GENOMIC DNA]</scope>
    <source>
        <strain evidence="3">KCTC 52094</strain>
    </source>
</reference>
<comment type="caution">
    <text evidence="2">The sequence shown here is derived from an EMBL/GenBank/DDBJ whole genome shotgun (WGS) entry which is preliminary data.</text>
</comment>
<protein>
    <submittedName>
        <fullName evidence="2">Serine hydrolase domain-containing protein</fullName>
        <ecNumber evidence="2">3.-.-.-</ecNumber>
    </submittedName>
</protein>
<evidence type="ECO:0000259" key="1">
    <source>
        <dbReference type="Pfam" id="PF00144"/>
    </source>
</evidence>
<dbReference type="InterPro" id="IPR001466">
    <property type="entry name" value="Beta-lactam-related"/>
</dbReference>
<organism evidence="2 3">
    <name type="scientific">Teichococcus globiformis</name>
    <dbReference type="NCBI Taxonomy" id="2307229"/>
    <lineage>
        <taxon>Bacteria</taxon>
        <taxon>Pseudomonadati</taxon>
        <taxon>Pseudomonadota</taxon>
        <taxon>Alphaproteobacteria</taxon>
        <taxon>Acetobacterales</taxon>
        <taxon>Roseomonadaceae</taxon>
        <taxon>Roseomonas</taxon>
    </lineage>
</organism>
<dbReference type="Proteomes" id="UP001595593">
    <property type="component" value="Unassembled WGS sequence"/>
</dbReference>
<dbReference type="RefSeq" id="WP_379596033.1">
    <property type="nucleotide sequence ID" value="NZ_JBHRTN010000008.1"/>
</dbReference>
<keyword evidence="2" id="KW-0378">Hydrolase</keyword>
<keyword evidence="3" id="KW-1185">Reference proteome</keyword>
<accession>A0ABV7G1H2</accession>
<dbReference type="Pfam" id="PF00144">
    <property type="entry name" value="Beta-lactamase"/>
    <property type="match status" value="1"/>
</dbReference>
<dbReference type="InterPro" id="IPR050491">
    <property type="entry name" value="AmpC-like"/>
</dbReference>
<dbReference type="EMBL" id="JBHRTN010000008">
    <property type="protein sequence ID" value="MFC3125393.1"/>
    <property type="molecule type" value="Genomic_DNA"/>
</dbReference>